<reference evidence="19" key="3">
    <citation type="submission" date="2015-06" db="UniProtKB">
        <authorList>
            <consortium name="EnsemblMetazoa"/>
        </authorList>
    </citation>
    <scope>IDENTIFICATION</scope>
</reference>
<evidence type="ECO:0000256" key="5">
    <source>
        <dbReference type="ARBA" id="ARBA00022927"/>
    </source>
</evidence>
<dbReference type="HOGENOM" id="CLU_045457_0_0_1"/>
<dbReference type="InterPro" id="IPR007223">
    <property type="entry name" value="Peroxin-13_N"/>
</dbReference>
<dbReference type="SMART" id="SM00326">
    <property type="entry name" value="SH3"/>
    <property type="match status" value="1"/>
</dbReference>
<evidence type="ECO:0000313" key="19">
    <source>
        <dbReference type="EnsemblMetazoa" id="CapteP162542"/>
    </source>
</evidence>
<dbReference type="PANTHER" id="PTHR19332:SF1">
    <property type="entry name" value="PEROXISOMAL MEMBRANE PROTEIN PEX13"/>
    <property type="match status" value="1"/>
</dbReference>
<feature type="transmembrane region" description="Helical" evidence="15">
    <location>
        <begin position="176"/>
        <end position="194"/>
    </location>
</feature>
<dbReference type="EMBL" id="AMQN01019226">
    <property type="status" value="NOT_ANNOTATED_CDS"/>
    <property type="molecule type" value="Genomic_DNA"/>
</dbReference>
<dbReference type="Gene3D" id="2.30.30.40">
    <property type="entry name" value="SH3 Domains"/>
    <property type="match status" value="1"/>
</dbReference>
<reference evidence="20" key="1">
    <citation type="submission" date="2012-12" db="EMBL/GenBank/DDBJ databases">
        <authorList>
            <person name="Hellsten U."/>
            <person name="Grimwood J."/>
            <person name="Chapman J.A."/>
            <person name="Shapiro H."/>
            <person name="Aerts A."/>
            <person name="Otillar R.P."/>
            <person name="Terry A.Y."/>
            <person name="Boore J.L."/>
            <person name="Simakov O."/>
            <person name="Marletaz F."/>
            <person name="Cho S.-J."/>
            <person name="Edsinger-Gonzales E."/>
            <person name="Havlak P."/>
            <person name="Kuo D.-H."/>
            <person name="Larsson T."/>
            <person name="Lv J."/>
            <person name="Arendt D."/>
            <person name="Savage R."/>
            <person name="Osoegawa K."/>
            <person name="de Jong P."/>
            <person name="Lindberg D.R."/>
            <person name="Seaver E.C."/>
            <person name="Weisblat D.A."/>
            <person name="Putnam N.H."/>
            <person name="Grigoriev I.V."/>
            <person name="Rokhsar D.S."/>
        </authorList>
    </citation>
    <scope>NUCLEOTIDE SEQUENCE</scope>
    <source>
        <strain evidence="20">I ESC-2004</strain>
    </source>
</reference>
<keyword evidence="3" id="KW-0813">Transport</keyword>
<dbReference type="GO" id="GO:0005778">
    <property type="term" value="C:peroxisomal membrane"/>
    <property type="evidence" value="ECO:0007669"/>
    <property type="project" value="UniProtKB-SubCell"/>
</dbReference>
<dbReference type="Pfam" id="PF14604">
    <property type="entry name" value="SH3_9"/>
    <property type="match status" value="1"/>
</dbReference>
<sequence length="347" mass="37402">MYGAGGYGSSMGMGYGGGMYGGGMGYGSSMGYGGGMYGGMNRYGGGAYGMQQDSPNTFVQQAEDSSRQAFQSIESIVQAFGSVSMMLESTFYAVYNSFRAVIGVADQFTRMRMHFAQIFSAFAVIRSLRWLYRKLLVLLRLRQAGLPEDAWNQAAQASLASLAEGEVKGGRSSWPILMFFAITLGGPWLIWRILKSMGGGPTESAAEWASGLDDHFVARADYDFQGNTDEELSFRRGQKIIVAPKDLQPRVRGWILGSVDGQRKGLVPANYVKVLGKKRGKRHAGQEEAAWAASSSSVASSQDLEASFPPVEAGSSKLSEVFDQESASNILSAVDEEICSKKAESSS</sequence>
<dbReference type="EMBL" id="KB295471">
    <property type="protein sequence ID" value="ELU13106.1"/>
    <property type="molecule type" value="Genomic_DNA"/>
</dbReference>
<comment type="similarity">
    <text evidence="1">Belongs to the peroxin-13 family.</text>
</comment>
<accession>R7UMI8</accession>
<evidence type="ECO:0000256" key="3">
    <source>
        <dbReference type="ARBA" id="ARBA00022448"/>
    </source>
</evidence>
<gene>
    <name evidence="17" type="ORF">CAPTEDRAFT_162542</name>
    <name evidence="18" type="ORF">CAPTEDRAFT_163996</name>
</gene>
<feature type="region of interest" description="Disordered" evidence="14">
    <location>
        <begin position="286"/>
        <end position="311"/>
    </location>
</feature>
<dbReference type="InterPro" id="IPR035463">
    <property type="entry name" value="Pex13"/>
</dbReference>
<keyword evidence="4 15" id="KW-0812">Transmembrane</keyword>
<keyword evidence="7" id="KW-0811">Translocation</keyword>
<feature type="compositionally biased region" description="Low complexity" evidence="14">
    <location>
        <begin position="287"/>
        <end position="307"/>
    </location>
</feature>
<evidence type="ECO:0000313" key="20">
    <source>
        <dbReference type="Proteomes" id="UP000014760"/>
    </source>
</evidence>
<dbReference type="FunCoup" id="R7UMI8">
    <property type="interactions" value="571"/>
</dbReference>
<evidence type="ECO:0000256" key="12">
    <source>
        <dbReference type="ARBA" id="ARBA00046271"/>
    </source>
</evidence>
<dbReference type="EMBL" id="AMQN01008139">
    <property type="status" value="NOT_ANNOTATED_CDS"/>
    <property type="molecule type" value="Genomic_DNA"/>
</dbReference>
<evidence type="ECO:0000256" key="11">
    <source>
        <dbReference type="ARBA" id="ARBA00034535"/>
    </source>
</evidence>
<keyword evidence="8 15" id="KW-0472">Membrane</keyword>
<dbReference type="CDD" id="cd11864">
    <property type="entry name" value="SH3_PEX13_eumet"/>
    <property type="match status" value="1"/>
</dbReference>
<keyword evidence="20" id="KW-1185">Reference proteome</keyword>
<dbReference type="EMBL" id="KB302274">
    <property type="protein sequence ID" value="ELU04457.1"/>
    <property type="molecule type" value="Genomic_DNA"/>
</dbReference>
<protein>
    <recommendedName>
        <fullName evidence="11">Peroxisomal membrane protein PEX13</fullName>
    </recommendedName>
    <alternativeName>
        <fullName evidence="10">Peroxin-13</fullName>
    </alternativeName>
</protein>
<evidence type="ECO:0000256" key="8">
    <source>
        <dbReference type="ARBA" id="ARBA00023136"/>
    </source>
</evidence>
<evidence type="ECO:0000256" key="15">
    <source>
        <dbReference type="SAM" id="Phobius"/>
    </source>
</evidence>
<dbReference type="OMA" id="PPLDQQM"/>
<evidence type="ECO:0000256" key="14">
    <source>
        <dbReference type="SAM" id="MobiDB-lite"/>
    </source>
</evidence>
<dbReference type="InterPro" id="IPR001452">
    <property type="entry name" value="SH3_domain"/>
</dbReference>
<organism evidence="17">
    <name type="scientific">Capitella teleta</name>
    <name type="common">Polychaete worm</name>
    <dbReference type="NCBI Taxonomy" id="283909"/>
    <lineage>
        <taxon>Eukaryota</taxon>
        <taxon>Metazoa</taxon>
        <taxon>Spiralia</taxon>
        <taxon>Lophotrochozoa</taxon>
        <taxon>Annelida</taxon>
        <taxon>Polychaeta</taxon>
        <taxon>Sedentaria</taxon>
        <taxon>Scolecida</taxon>
        <taxon>Capitellidae</taxon>
        <taxon>Capitella</taxon>
    </lineage>
</organism>
<evidence type="ECO:0000256" key="4">
    <source>
        <dbReference type="ARBA" id="ARBA00022692"/>
    </source>
</evidence>
<dbReference type="InterPro" id="IPR036028">
    <property type="entry name" value="SH3-like_dom_sf"/>
</dbReference>
<dbReference type="Pfam" id="PF04088">
    <property type="entry name" value="Peroxin-13_N"/>
    <property type="match status" value="1"/>
</dbReference>
<dbReference type="PRINTS" id="PR00452">
    <property type="entry name" value="SH3DOMAIN"/>
</dbReference>
<evidence type="ECO:0000256" key="7">
    <source>
        <dbReference type="ARBA" id="ARBA00023010"/>
    </source>
</evidence>
<evidence type="ECO:0000256" key="13">
    <source>
        <dbReference type="PROSITE-ProRule" id="PRU00192"/>
    </source>
</evidence>
<comment type="subcellular location">
    <subcellularLocation>
        <location evidence="12">Peroxisome membrane</location>
    </subcellularLocation>
</comment>
<feature type="domain" description="SH3" evidence="16">
    <location>
        <begin position="213"/>
        <end position="277"/>
    </location>
</feature>
<keyword evidence="5" id="KW-0653">Protein transport</keyword>
<evidence type="ECO:0000256" key="9">
    <source>
        <dbReference type="ARBA" id="ARBA00023140"/>
    </source>
</evidence>
<dbReference type="EnsemblMetazoa" id="CapteT162542">
    <property type="protein sequence ID" value="CapteP162542"/>
    <property type="gene ID" value="CapteG162542"/>
</dbReference>
<keyword evidence="2 13" id="KW-0728">SH3 domain</keyword>
<dbReference type="GO" id="GO:1990429">
    <property type="term" value="C:peroxisomal importomer complex"/>
    <property type="evidence" value="ECO:0007669"/>
    <property type="project" value="TreeGrafter"/>
</dbReference>
<dbReference type="GO" id="GO:0016560">
    <property type="term" value="P:protein import into peroxisome matrix, docking"/>
    <property type="evidence" value="ECO:0007669"/>
    <property type="project" value="InterPro"/>
</dbReference>
<evidence type="ECO:0000256" key="10">
    <source>
        <dbReference type="ARBA" id="ARBA00029693"/>
    </source>
</evidence>
<keyword evidence="9" id="KW-0576">Peroxisome</keyword>
<proteinExistence type="inferred from homology"/>
<evidence type="ECO:0000256" key="6">
    <source>
        <dbReference type="ARBA" id="ARBA00022989"/>
    </source>
</evidence>
<keyword evidence="6 15" id="KW-1133">Transmembrane helix</keyword>
<dbReference type="SUPFAM" id="SSF50044">
    <property type="entry name" value="SH3-domain"/>
    <property type="match status" value="1"/>
</dbReference>
<dbReference type="PANTHER" id="PTHR19332">
    <property type="entry name" value="PEROXISOMAL MEMBRANE PROTEIN PEX13"/>
    <property type="match status" value="1"/>
</dbReference>
<dbReference type="STRING" id="283909.R7UMI8"/>
<evidence type="ECO:0000313" key="17">
    <source>
        <dbReference type="EMBL" id="ELU04457.1"/>
    </source>
</evidence>
<reference evidence="17 20" key="2">
    <citation type="journal article" date="2013" name="Nature">
        <title>Insights into bilaterian evolution from three spiralian genomes.</title>
        <authorList>
            <person name="Simakov O."/>
            <person name="Marletaz F."/>
            <person name="Cho S.J."/>
            <person name="Edsinger-Gonzales E."/>
            <person name="Havlak P."/>
            <person name="Hellsten U."/>
            <person name="Kuo D.H."/>
            <person name="Larsson T."/>
            <person name="Lv J."/>
            <person name="Arendt D."/>
            <person name="Savage R."/>
            <person name="Osoegawa K."/>
            <person name="de Jong P."/>
            <person name="Grimwood J."/>
            <person name="Chapman J.A."/>
            <person name="Shapiro H."/>
            <person name="Aerts A."/>
            <person name="Otillar R.P."/>
            <person name="Terry A.Y."/>
            <person name="Boore J.L."/>
            <person name="Grigoriev I.V."/>
            <person name="Lindberg D.R."/>
            <person name="Seaver E.C."/>
            <person name="Weisblat D.A."/>
            <person name="Putnam N.H."/>
            <person name="Rokhsar D.S."/>
        </authorList>
    </citation>
    <scope>NUCLEOTIDE SEQUENCE</scope>
    <source>
        <strain evidence="17 20">I ESC-2004</strain>
    </source>
</reference>
<evidence type="ECO:0000256" key="2">
    <source>
        <dbReference type="ARBA" id="ARBA00022443"/>
    </source>
</evidence>
<dbReference type="OrthoDB" id="10037838at2759"/>
<evidence type="ECO:0000259" key="16">
    <source>
        <dbReference type="PROSITE" id="PS50002"/>
    </source>
</evidence>
<dbReference type="FunFam" id="2.30.30.40:FF:000109">
    <property type="entry name" value="Peroxisomal biogenesis factor 13"/>
    <property type="match status" value="1"/>
</dbReference>
<evidence type="ECO:0000256" key="1">
    <source>
        <dbReference type="ARBA" id="ARBA00006033"/>
    </source>
</evidence>
<evidence type="ECO:0000313" key="18">
    <source>
        <dbReference type="EMBL" id="ELU13106.1"/>
    </source>
</evidence>
<dbReference type="Proteomes" id="UP000014760">
    <property type="component" value="Unassembled WGS sequence"/>
</dbReference>
<dbReference type="AlphaFoldDB" id="R7UMI8"/>
<name>R7UMI8_CAPTE</name>
<dbReference type="PROSITE" id="PS50002">
    <property type="entry name" value="SH3"/>
    <property type="match status" value="1"/>
</dbReference>
<dbReference type="EnsemblMetazoa" id="CapteT163996">
    <property type="protein sequence ID" value="CapteP163996"/>
    <property type="gene ID" value="CapteG163996"/>
</dbReference>